<evidence type="ECO:0000256" key="3">
    <source>
        <dbReference type="ARBA" id="ARBA00024363"/>
    </source>
</evidence>
<dbReference type="InterPro" id="IPR039421">
    <property type="entry name" value="Type_1_exporter"/>
</dbReference>
<keyword evidence="2" id="KW-0067">ATP-binding</keyword>
<keyword evidence="4" id="KW-1133">Transmembrane helix</keyword>
<dbReference type="Pfam" id="PF00005">
    <property type="entry name" value="ABC_tran"/>
    <property type="match status" value="1"/>
</dbReference>
<proteinExistence type="inferred from homology"/>
<dbReference type="Proteomes" id="UP000284706">
    <property type="component" value="Unassembled WGS sequence"/>
</dbReference>
<dbReference type="PANTHER" id="PTHR24221:SF654">
    <property type="entry name" value="ATP-BINDING CASSETTE SUB-FAMILY B MEMBER 6"/>
    <property type="match status" value="1"/>
</dbReference>
<evidence type="ECO:0000256" key="4">
    <source>
        <dbReference type="SAM" id="Phobius"/>
    </source>
</evidence>
<dbReference type="InterPro" id="IPR003439">
    <property type="entry name" value="ABC_transporter-like_ATP-bd"/>
</dbReference>
<keyword evidence="4" id="KW-0812">Transmembrane</keyword>
<dbReference type="AlphaFoldDB" id="A0A409WZ94"/>
<dbReference type="EMBL" id="NHYE01004573">
    <property type="protein sequence ID" value="PPQ83781.1"/>
    <property type="molecule type" value="Genomic_DNA"/>
</dbReference>
<evidence type="ECO:0000256" key="1">
    <source>
        <dbReference type="ARBA" id="ARBA00022741"/>
    </source>
</evidence>
<dbReference type="GO" id="GO:0042626">
    <property type="term" value="F:ATPase-coupled transmembrane transporter activity"/>
    <property type="evidence" value="ECO:0007669"/>
    <property type="project" value="TreeGrafter"/>
</dbReference>
<evidence type="ECO:0000256" key="2">
    <source>
        <dbReference type="ARBA" id="ARBA00022840"/>
    </source>
</evidence>
<dbReference type="InterPro" id="IPR003593">
    <property type="entry name" value="AAA+_ATPase"/>
</dbReference>
<feature type="domain" description="ABC transporter" evidence="5">
    <location>
        <begin position="348"/>
        <end position="605"/>
    </location>
</feature>
<reference evidence="6 7" key="1">
    <citation type="journal article" date="2018" name="Evol. Lett.">
        <title>Horizontal gene cluster transfer increased hallucinogenic mushroom diversity.</title>
        <authorList>
            <person name="Reynolds H.T."/>
            <person name="Vijayakumar V."/>
            <person name="Gluck-Thaler E."/>
            <person name="Korotkin H.B."/>
            <person name="Matheny P.B."/>
            <person name="Slot J.C."/>
        </authorList>
    </citation>
    <scope>NUCLEOTIDE SEQUENCE [LARGE SCALE GENOMIC DNA]</scope>
    <source>
        <strain evidence="6 7">SRW20</strain>
    </source>
</reference>
<keyword evidence="1" id="KW-0547">Nucleotide-binding</keyword>
<keyword evidence="7" id="KW-1185">Reference proteome</keyword>
<evidence type="ECO:0000313" key="6">
    <source>
        <dbReference type="EMBL" id="PPQ83781.1"/>
    </source>
</evidence>
<dbReference type="SUPFAM" id="SSF52540">
    <property type="entry name" value="P-loop containing nucleoside triphosphate hydrolases"/>
    <property type="match status" value="1"/>
</dbReference>
<dbReference type="Gene3D" id="3.40.50.300">
    <property type="entry name" value="P-loop containing nucleotide triphosphate hydrolases"/>
    <property type="match status" value="1"/>
</dbReference>
<dbReference type="GO" id="GO:0005524">
    <property type="term" value="F:ATP binding"/>
    <property type="evidence" value="ECO:0007669"/>
    <property type="project" value="UniProtKB-KW"/>
</dbReference>
<dbReference type="InParanoid" id="A0A409WZ94"/>
<evidence type="ECO:0000259" key="5">
    <source>
        <dbReference type="PROSITE" id="PS50893"/>
    </source>
</evidence>
<accession>A0A409WZ94</accession>
<dbReference type="CDD" id="cd03228">
    <property type="entry name" value="ABCC_MRP_Like"/>
    <property type="match status" value="1"/>
</dbReference>
<feature type="transmembrane region" description="Helical" evidence="4">
    <location>
        <begin position="269"/>
        <end position="295"/>
    </location>
</feature>
<dbReference type="STRING" id="231916.A0A409WZ94"/>
<protein>
    <recommendedName>
        <fullName evidence="5">ABC transporter domain-containing protein</fullName>
    </recommendedName>
</protein>
<dbReference type="PROSITE" id="PS50893">
    <property type="entry name" value="ABC_TRANSPORTER_2"/>
    <property type="match status" value="1"/>
</dbReference>
<dbReference type="PROSITE" id="PS51257">
    <property type="entry name" value="PROKAR_LIPOPROTEIN"/>
    <property type="match status" value="1"/>
</dbReference>
<sequence length="605" mass="68199">MWRIDPVHSLEYYFYTFWLACSPALSLWLASCVILKVDQAFKDAKDQDNTFGDLQFMVAAWLFCGLMTHRVQTVMIELRAKLGGSLRAHFLPKLVEAHLQRDPSELQALQDVFPYPSDFGDFIPGWDFFTETFDRLRHITAVMASAFVLIYITSLLGRFEAYVLNGLLLLFFINAVFLPISAAGNGGYTFWTTNARYNRLLALFNIAFDEKYRFSLVKDGLVDYIAQEYRDVSEALGVVEADTWSVGWGLPPSWHWGVMQSWLIKEPMAVCALFIPWATSHAFFEGMVIFNLAIFRMRDSVDILKHAHARSSILDIWRKAEALYRVIGQVHRTSAGLLSFDVHNGVEFNFSSVSYTYPDSPIPAVEDANVTVKPGQVVVISGFPGSGKTTFVKLLCGLLEPTEGQILINGRNVAEYKPSDLRQRVAFVTQSDVIYPLSLKENILLGLSDSSDYNDNDLEQAAHLAGCSDFFHDHKEVVMEPCSIPSYSFQQTPGRAAIEALNRETGNELRRPLLPTEAQFIYAQARQKSTKIVILDDPFGDLDPTAERAVLDNFQSIAKQNEQTVFIVTNQLEKASKADLILYMNKGKLEERKVHDKVVGSPSDE</sequence>
<keyword evidence="4" id="KW-0472">Membrane</keyword>
<feature type="transmembrane region" description="Helical" evidence="4">
    <location>
        <begin position="168"/>
        <end position="191"/>
    </location>
</feature>
<comment type="caution">
    <text evidence="6">The sequence shown here is derived from an EMBL/GenBank/DDBJ whole genome shotgun (WGS) entry which is preliminary data.</text>
</comment>
<feature type="transmembrane region" description="Helical" evidence="4">
    <location>
        <begin position="139"/>
        <end position="156"/>
    </location>
</feature>
<comment type="similarity">
    <text evidence="3">Belongs to the ABC transporter superfamily. ABCB family. Heavy Metal importer (TC 3.A.1.210) subfamily.</text>
</comment>
<feature type="transmembrane region" description="Helical" evidence="4">
    <location>
        <begin position="12"/>
        <end position="35"/>
    </location>
</feature>
<evidence type="ECO:0000313" key="7">
    <source>
        <dbReference type="Proteomes" id="UP000284706"/>
    </source>
</evidence>
<name>A0A409WZ94_9AGAR</name>
<dbReference type="InterPro" id="IPR027417">
    <property type="entry name" value="P-loop_NTPase"/>
</dbReference>
<organism evidence="6 7">
    <name type="scientific">Gymnopilus dilepis</name>
    <dbReference type="NCBI Taxonomy" id="231916"/>
    <lineage>
        <taxon>Eukaryota</taxon>
        <taxon>Fungi</taxon>
        <taxon>Dikarya</taxon>
        <taxon>Basidiomycota</taxon>
        <taxon>Agaricomycotina</taxon>
        <taxon>Agaricomycetes</taxon>
        <taxon>Agaricomycetidae</taxon>
        <taxon>Agaricales</taxon>
        <taxon>Agaricineae</taxon>
        <taxon>Hymenogastraceae</taxon>
        <taxon>Gymnopilus</taxon>
    </lineage>
</organism>
<dbReference type="PANTHER" id="PTHR24221">
    <property type="entry name" value="ATP-BINDING CASSETTE SUB-FAMILY B"/>
    <property type="match status" value="1"/>
</dbReference>
<dbReference type="SMART" id="SM00382">
    <property type="entry name" value="AAA"/>
    <property type="match status" value="1"/>
</dbReference>
<gene>
    <name evidence="6" type="ORF">CVT26_004868</name>
</gene>
<dbReference type="GO" id="GO:0016887">
    <property type="term" value="F:ATP hydrolysis activity"/>
    <property type="evidence" value="ECO:0007669"/>
    <property type="project" value="InterPro"/>
</dbReference>
<dbReference type="OrthoDB" id="6500128at2759"/>